<sequence>MITLMSLQNASRLHFLHLQNPNSSHRLHRKKVQLSRHSFPVSRHPYLLPFQRIPNSKVIRGMNWDNLELGNESEDSDLSSVELSYTRALSPALTLEHGFNKIEEEVEKLNLNPPSSKSGIVRIQVAVPPSAKALSWFCSQPQSQEVLPQFYLCKNTLDNLPLNSNLFDGVPGVSGIGASVCFTGSSHLSKEWSSMKRYLSVDSPLIRAYGFIGINFDTESSFIKHGSGSFYFFIPQIELDEYEGISLLAATLAWDGHSTFDKAIHSFKLSLSQASKESYQDKCITSDLGKFTLMEEKNVQMVCINANSIEQNETRADHLQPKEAPTSSKFCFRLSSTLAVTHNVLDRPRELHCLLQGSANINSVWASLIVEECSRLGLTYFCIAPGSRSSPLAVAASTHPRTTCISCFDERSLAFHAVGYARGSYRPAVVITSSGTAVSNLLPAVVEASQDFVPLLLLTADRPPELHDAGANQAINQVHHFGTYVRFFFNLPTPTDRIPARMVLTTIDSAVFRATNAPSGPVHINCPFREPLEDAPREWMLSCLKGLDFWISRDEPFTKYIRIQHSHVCSSQRQVGDVLNMIQCASKGLLLIGSIHTEDEMWAALHLSKQISWPTVTDILSGLRFKKVLTEFPQFTEKVLFVDHLDHALLSESVRDWAQPDVIIQIGSRITSKRVSQMLEVSSPRSYIMVDKHPYRHDPSHIVTHRIQSTIVEFADSLLKLQLPKRICKWSGFMHAVNMMVAREIEFQIHSEYSLTEPHIAQVVSDALPSDAALFFGNSMVIRDADMYGCGWMNHAAECTSLMSSWELSCIGIRVSGNRGASGIDGLLSTAIGYAIGSYKRVFCVIGDVSFLHDTNGLAIINQRARRKPLTILVVNNHGGAIFSLLPIAEKTDPSILNRYFYTSHNTSIGKLCEAHSVNHLLVRTKLDLQHALSTSQQVEADFVIEVESCIEDNATFHSILQRSARQAADDTFNILSRLSVPECTSSDFLSCKIHKMEYSLYRIQLSAPPTSTRISGYPSWFYKEGFILAIYLKDGSVGFGEVAPIEIHKENLQDVEEQLRFFVHVIQGVTVSCLLPLLRGSFSSWIWECLGVLPHSIFPSVRCGLEMAILNALSVRQGCSLANLLHSECSPSNNHLNQGKKILKKSSSLQICALLDSKGNPKEVAEIVDKLVKEGFSTIKIKVGRRANPSEDATVIQEIRKKVGYQVKLRADANRSWTYAQAIYFGNAVQNCDLQYIEEPVNSEDEIIKFHEETGLPVALDETIDSIQGDPLGRLAKFVHPGIVAVVIKPSVVGGFENATLIAKWAQKHDKLAIVSSAFESSLSLYAYIQFSYYLEQQNAHRCKVINKEPGEPVAHGLGTYRWLKEDVTTESLRICSYPNSKVVEASIEDTAQLLLNFKIDPKVIQRSYTGEHSQRYQMVVDYEDFSSSLDVLEVGKVQDNTVLVFLHGFLGTCEEWIPIMKALSTSVGCISINLPGHGGSHIKKNPDKESRQESSIPIDVIANILCKLIGKITHSRVVVVGYSMGARIALYMALRCANQVNGAVIISGSPGLKDPILRRRRILEDDARAKSLKAYGLESFLDAWYSKELWRSLRGHPNFEQIVSSRMQHADIDALANALSALSIGRQPCLWEDLKQTQKPLLFLYGEKDKKFKEINQQMFFEVDNASNNRDDKGKDIHDIKEIPNCGHAVHLENPLLVINAISSFLRKNDEKFH</sequence>
<comment type="caution">
    <text evidence="8">The sequence shown here is derived from an EMBL/GenBank/DDBJ whole genome shotgun (WGS) entry which is preliminary data.</text>
</comment>
<name>A0A7J6WN21_THATH</name>
<evidence type="ECO:0000256" key="4">
    <source>
        <dbReference type="ARBA" id="ARBA00023052"/>
    </source>
</evidence>
<feature type="domain" description="Mandelate racemase/muconate lactonizing enzyme C-terminal" evidence="7">
    <location>
        <begin position="1162"/>
        <end position="1258"/>
    </location>
</feature>
<dbReference type="InterPro" id="IPR029035">
    <property type="entry name" value="DHS-like_NAD/FAD-binding_dom"/>
</dbReference>
<dbReference type="PANTHER" id="PTHR42916:SF1">
    <property type="entry name" value="PROTEIN PHYLLO, CHLOROPLASTIC"/>
    <property type="match status" value="1"/>
</dbReference>
<dbReference type="SUPFAM" id="SSF51604">
    <property type="entry name" value="Enolase C-terminal domain-like"/>
    <property type="match status" value="1"/>
</dbReference>
<dbReference type="Pfam" id="PF02775">
    <property type="entry name" value="TPP_enzyme_C"/>
    <property type="match status" value="1"/>
</dbReference>
<evidence type="ECO:0000256" key="5">
    <source>
        <dbReference type="ARBA" id="ARBA00023211"/>
    </source>
</evidence>
<dbReference type="InterPro" id="IPR032264">
    <property type="entry name" value="MenD_middle"/>
</dbReference>
<dbReference type="SUPFAM" id="SSF52518">
    <property type="entry name" value="Thiamin diphosphate-binding fold (THDP-binding)"/>
    <property type="match status" value="2"/>
</dbReference>
<dbReference type="HAMAP" id="MF_01659">
    <property type="entry name" value="MenD"/>
    <property type="match status" value="1"/>
</dbReference>
<dbReference type="Gene3D" id="3.30.390.10">
    <property type="entry name" value="Enolase-like, N-terminal domain"/>
    <property type="match status" value="1"/>
</dbReference>
<dbReference type="InterPro" id="IPR029058">
    <property type="entry name" value="AB_hydrolase_fold"/>
</dbReference>
<dbReference type="GO" id="GO:0016829">
    <property type="term" value="F:lyase activity"/>
    <property type="evidence" value="ECO:0007669"/>
    <property type="project" value="UniProtKB-KW"/>
</dbReference>
<protein>
    <submittedName>
        <fullName evidence="8">2-succinyl-5-enolpyruvyl-6-hydroxy-3-cyclohexene-1-carboxylate synthase</fullName>
    </submittedName>
</protein>
<dbReference type="SUPFAM" id="SSF54826">
    <property type="entry name" value="Enolase N-terminal domain-like"/>
    <property type="match status" value="1"/>
</dbReference>
<dbReference type="Pfam" id="PF02776">
    <property type="entry name" value="TPP_enzyme_N"/>
    <property type="match status" value="1"/>
</dbReference>
<proteinExistence type="inferred from homology"/>
<dbReference type="GO" id="GO:0030976">
    <property type="term" value="F:thiamine pyrophosphate binding"/>
    <property type="evidence" value="ECO:0007669"/>
    <property type="project" value="InterPro"/>
</dbReference>
<dbReference type="InterPro" id="IPR029061">
    <property type="entry name" value="THDP-binding"/>
</dbReference>
<dbReference type="SUPFAM" id="SSF53474">
    <property type="entry name" value="alpha/beta-Hydrolases"/>
    <property type="match status" value="1"/>
</dbReference>
<dbReference type="Gene3D" id="3.40.50.970">
    <property type="match status" value="2"/>
</dbReference>
<accession>A0A7J6WN21</accession>
<evidence type="ECO:0000313" key="9">
    <source>
        <dbReference type="Proteomes" id="UP000554482"/>
    </source>
</evidence>
<dbReference type="Pfam" id="PF13378">
    <property type="entry name" value="MR_MLE_C"/>
    <property type="match status" value="1"/>
</dbReference>
<reference evidence="8 9" key="1">
    <citation type="submission" date="2020-06" db="EMBL/GenBank/DDBJ databases">
        <title>Transcriptomic and genomic resources for Thalictrum thalictroides and T. hernandezii: Facilitating candidate gene discovery in an emerging model plant lineage.</title>
        <authorList>
            <person name="Arias T."/>
            <person name="Riano-Pachon D.M."/>
            <person name="Di Stilio V.S."/>
        </authorList>
    </citation>
    <scope>NUCLEOTIDE SEQUENCE [LARGE SCALE GENOMIC DNA]</scope>
    <source>
        <strain evidence="9">cv. WT478/WT964</strain>
        <tissue evidence="8">Leaves</tissue>
    </source>
</reference>
<keyword evidence="4" id="KW-0786">Thiamine pyrophosphate</keyword>
<dbReference type="InterPro" id="IPR000073">
    <property type="entry name" value="AB_hydrolase_1"/>
</dbReference>
<evidence type="ECO:0000313" key="8">
    <source>
        <dbReference type="EMBL" id="KAF5198784.1"/>
    </source>
</evidence>
<dbReference type="Proteomes" id="UP000554482">
    <property type="component" value="Unassembled WGS sequence"/>
</dbReference>
<evidence type="ECO:0000256" key="3">
    <source>
        <dbReference type="ARBA" id="ARBA00022842"/>
    </source>
</evidence>
<dbReference type="SMART" id="SM00922">
    <property type="entry name" value="MR_MLE"/>
    <property type="match status" value="1"/>
</dbReference>
<dbReference type="InterPro" id="IPR011766">
    <property type="entry name" value="TPP_enzyme_TPP-bd"/>
</dbReference>
<dbReference type="Pfam" id="PF16582">
    <property type="entry name" value="TPP_enzyme_M_2"/>
    <property type="match status" value="1"/>
</dbReference>
<dbReference type="InterPro" id="IPR012001">
    <property type="entry name" value="Thiamin_PyroP_enz_TPP-bd_dom"/>
</dbReference>
<dbReference type="OrthoDB" id="8119704at2759"/>
<dbReference type="InterPro" id="IPR029065">
    <property type="entry name" value="Enolase_C-like"/>
</dbReference>
<dbReference type="InterPro" id="IPR029017">
    <property type="entry name" value="Enolase-like_N"/>
</dbReference>
<evidence type="ECO:0000259" key="7">
    <source>
        <dbReference type="SMART" id="SM00922"/>
    </source>
</evidence>
<dbReference type="PROSITE" id="PS00909">
    <property type="entry name" value="MR_MLE_2"/>
    <property type="match status" value="1"/>
</dbReference>
<dbReference type="EMBL" id="JABWDY010012845">
    <property type="protein sequence ID" value="KAF5198784.1"/>
    <property type="molecule type" value="Genomic_DNA"/>
</dbReference>
<gene>
    <name evidence="8" type="ORF">FRX31_011627</name>
</gene>
<dbReference type="SFLD" id="SFLDG00180">
    <property type="entry name" value="muconate_cycloisomerase"/>
    <property type="match status" value="1"/>
</dbReference>
<dbReference type="Gene3D" id="3.40.50.1220">
    <property type="entry name" value="TPP-binding domain"/>
    <property type="match status" value="1"/>
</dbReference>
<keyword evidence="5" id="KW-0464">Manganese</keyword>
<organism evidence="8 9">
    <name type="scientific">Thalictrum thalictroides</name>
    <name type="common">Rue-anemone</name>
    <name type="synonym">Anemone thalictroides</name>
    <dbReference type="NCBI Taxonomy" id="46969"/>
    <lineage>
        <taxon>Eukaryota</taxon>
        <taxon>Viridiplantae</taxon>
        <taxon>Streptophyta</taxon>
        <taxon>Embryophyta</taxon>
        <taxon>Tracheophyta</taxon>
        <taxon>Spermatophyta</taxon>
        <taxon>Magnoliopsida</taxon>
        <taxon>Ranunculales</taxon>
        <taxon>Ranunculaceae</taxon>
        <taxon>Thalictroideae</taxon>
        <taxon>Thalictrum</taxon>
    </lineage>
</organism>
<dbReference type="GO" id="GO:0070204">
    <property type="term" value="F:2-succinyl-5-enolpyruvyl-6-hydroxy-3-cyclohexene-1-carboxylic-acid synthase activity"/>
    <property type="evidence" value="ECO:0007669"/>
    <property type="project" value="InterPro"/>
</dbReference>
<dbReference type="InterPro" id="IPR004433">
    <property type="entry name" value="MenaQ_synth_MenD"/>
</dbReference>
<dbReference type="SFLD" id="SFLDF00009">
    <property type="entry name" value="o-succinylbenzoate_synthase"/>
    <property type="match status" value="1"/>
</dbReference>
<dbReference type="CDD" id="cd02009">
    <property type="entry name" value="TPP_SHCHC_synthase"/>
    <property type="match status" value="1"/>
</dbReference>
<evidence type="ECO:0000256" key="2">
    <source>
        <dbReference type="ARBA" id="ARBA00022723"/>
    </source>
</evidence>
<dbReference type="Pfam" id="PF12697">
    <property type="entry name" value="Abhydrolase_6"/>
    <property type="match status" value="1"/>
</dbReference>
<dbReference type="NCBIfam" id="TIGR00173">
    <property type="entry name" value="menD"/>
    <property type="match status" value="1"/>
</dbReference>
<keyword evidence="3" id="KW-0460">Magnesium</keyword>
<keyword evidence="2" id="KW-0479">Metal-binding</keyword>
<dbReference type="SFLD" id="SFLDS00001">
    <property type="entry name" value="Enolase"/>
    <property type="match status" value="1"/>
</dbReference>
<keyword evidence="1" id="KW-0808">Transferase</keyword>
<dbReference type="PANTHER" id="PTHR42916">
    <property type="entry name" value="2-SUCCINYL-5-ENOLPYRUVYL-6-HYDROXY-3-CYCLOHEXENE-1-CARBOXYLATE SYNTHASE"/>
    <property type="match status" value="1"/>
</dbReference>
<dbReference type="Gene3D" id="3.40.50.1820">
    <property type="entry name" value="alpha/beta hydrolase"/>
    <property type="match status" value="1"/>
</dbReference>
<dbReference type="GO" id="GO:0009063">
    <property type="term" value="P:amino acid catabolic process"/>
    <property type="evidence" value="ECO:0007669"/>
    <property type="project" value="InterPro"/>
</dbReference>
<dbReference type="CDD" id="cd07037">
    <property type="entry name" value="TPP_PYR_MenD"/>
    <property type="match status" value="1"/>
</dbReference>
<keyword evidence="9" id="KW-1185">Reference proteome</keyword>
<dbReference type="InterPro" id="IPR013342">
    <property type="entry name" value="Mandelate_racemase_C"/>
</dbReference>
<dbReference type="SUPFAM" id="SSF52467">
    <property type="entry name" value="DHS-like NAD/FAD-binding domain"/>
    <property type="match status" value="1"/>
</dbReference>
<dbReference type="InterPro" id="IPR018110">
    <property type="entry name" value="Mandel_Rmase/mucon_lact_enz_CS"/>
</dbReference>
<dbReference type="NCBIfam" id="TIGR01927">
    <property type="entry name" value="menC_gam_Gplu"/>
    <property type="match status" value="1"/>
</dbReference>
<evidence type="ECO:0000256" key="1">
    <source>
        <dbReference type="ARBA" id="ARBA00022679"/>
    </source>
</evidence>
<keyword evidence="6" id="KW-0456">Lyase</keyword>
<dbReference type="Gene3D" id="3.20.20.120">
    <property type="entry name" value="Enolase-like C-terminal domain"/>
    <property type="match status" value="1"/>
</dbReference>
<dbReference type="GO" id="GO:0046872">
    <property type="term" value="F:metal ion binding"/>
    <property type="evidence" value="ECO:0007669"/>
    <property type="project" value="UniProtKB-KW"/>
</dbReference>
<dbReference type="InterPro" id="IPR036849">
    <property type="entry name" value="Enolase-like_C_sf"/>
</dbReference>
<dbReference type="GO" id="GO:0009234">
    <property type="term" value="P:menaquinone biosynthetic process"/>
    <property type="evidence" value="ECO:0007669"/>
    <property type="project" value="InterPro"/>
</dbReference>
<evidence type="ECO:0000256" key="6">
    <source>
        <dbReference type="ARBA" id="ARBA00023239"/>
    </source>
</evidence>